<protein>
    <submittedName>
        <fullName evidence="8">G-protein alpha subunit</fullName>
    </submittedName>
</protein>
<evidence type="ECO:0000259" key="7">
    <source>
        <dbReference type="PROSITE" id="PS50003"/>
    </source>
</evidence>
<gene>
    <name evidence="8" type="ORF">RFI_12477</name>
</gene>
<dbReference type="OrthoDB" id="5817230at2759"/>
<dbReference type="GO" id="GO:0001664">
    <property type="term" value="F:G protein-coupled receptor binding"/>
    <property type="evidence" value="ECO:0007669"/>
    <property type="project" value="TreeGrafter"/>
</dbReference>
<accession>X6NEC6</accession>
<evidence type="ECO:0000256" key="5">
    <source>
        <dbReference type="PIRSR" id="PIRSR601019-1"/>
    </source>
</evidence>
<dbReference type="InterPro" id="IPR001019">
    <property type="entry name" value="Gprotein_alpha_su"/>
</dbReference>
<keyword evidence="6" id="KW-1133">Transmembrane helix</keyword>
<dbReference type="GO" id="GO:0046872">
    <property type="term" value="F:metal ion binding"/>
    <property type="evidence" value="ECO:0007669"/>
    <property type="project" value="UniProtKB-KW"/>
</dbReference>
<dbReference type="Proteomes" id="UP000023152">
    <property type="component" value="Unassembled WGS sequence"/>
</dbReference>
<dbReference type="GO" id="GO:0005525">
    <property type="term" value="F:GTP binding"/>
    <property type="evidence" value="ECO:0007669"/>
    <property type="project" value="UniProtKB-KW"/>
</dbReference>
<feature type="binding site" evidence="5">
    <location>
        <begin position="53"/>
        <end position="56"/>
    </location>
    <ligand>
        <name>GTP</name>
        <dbReference type="ChEBI" id="CHEBI:37565"/>
    </ligand>
</feature>
<keyword evidence="1" id="KW-0479">Metal-binding</keyword>
<feature type="domain" description="PH" evidence="7">
    <location>
        <begin position="1"/>
        <end position="19"/>
    </location>
</feature>
<keyword evidence="9" id="KW-1185">Reference proteome</keyword>
<keyword evidence="6" id="KW-0472">Membrane</keyword>
<dbReference type="EMBL" id="ASPP01009046">
    <property type="protein sequence ID" value="ETO24680.1"/>
    <property type="molecule type" value="Genomic_DNA"/>
</dbReference>
<dbReference type="GO" id="GO:0005834">
    <property type="term" value="C:heterotrimeric G-protein complex"/>
    <property type="evidence" value="ECO:0007669"/>
    <property type="project" value="TreeGrafter"/>
</dbReference>
<evidence type="ECO:0000256" key="1">
    <source>
        <dbReference type="ARBA" id="ARBA00022723"/>
    </source>
</evidence>
<keyword evidence="3 5" id="KW-0342">GTP-binding</keyword>
<dbReference type="SUPFAM" id="SSF52540">
    <property type="entry name" value="P-loop containing nucleoside triphosphate hydrolases"/>
    <property type="match status" value="1"/>
</dbReference>
<evidence type="ECO:0000313" key="9">
    <source>
        <dbReference type="Proteomes" id="UP000023152"/>
    </source>
</evidence>
<name>X6NEC6_RETFI</name>
<evidence type="ECO:0000256" key="6">
    <source>
        <dbReference type="SAM" id="Phobius"/>
    </source>
</evidence>
<dbReference type="GO" id="GO:0005737">
    <property type="term" value="C:cytoplasm"/>
    <property type="evidence" value="ECO:0007669"/>
    <property type="project" value="TreeGrafter"/>
</dbReference>
<dbReference type="Gene3D" id="3.40.50.300">
    <property type="entry name" value="P-loop containing nucleotide triphosphate hydrolases"/>
    <property type="match status" value="1"/>
</dbReference>
<dbReference type="InterPro" id="IPR027417">
    <property type="entry name" value="P-loop_NTPase"/>
</dbReference>
<dbReference type="InterPro" id="IPR001849">
    <property type="entry name" value="PH_domain"/>
</dbReference>
<dbReference type="PANTHER" id="PTHR10218">
    <property type="entry name" value="GTP-BINDING PROTEIN ALPHA SUBUNIT"/>
    <property type="match status" value="1"/>
</dbReference>
<keyword evidence="2 5" id="KW-0547">Nucleotide-binding</keyword>
<dbReference type="Pfam" id="PF00503">
    <property type="entry name" value="G-alpha"/>
    <property type="match status" value="1"/>
</dbReference>
<dbReference type="PANTHER" id="PTHR10218:SF302">
    <property type="entry name" value="GUANINE NUCLEOTIDE-BINDING PROTEIN ALPHA-5 SUBUNIT"/>
    <property type="match status" value="1"/>
</dbReference>
<dbReference type="GO" id="GO:0031683">
    <property type="term" value="F:G-protein beta/gamma-subunit complex binding"/>
    <property type="evidence" value="ECO:0007669"/>
    <property type="project" value="InterPro"/>
</dbReference>
<keyword evidence="4" id="KW-0807">Transducer</keyword>
<proteinExistence type="predicted"/>
<evidence type="ECO:0000256" key="4">
    <source>
        <dbReference type="ARBA" id="ARBA00023224"/>
    </source>
</evidence>
<reference evidence="8 9" key="1">
    <citation type="journal article" date="2013" name="Curr. Biol.">
        <title>The Genome of the Foraminiferan Reticulomyxa filosa.</title>
        <authorList>
            <person name="Glockner G."/>
            <person name="Hulsmann N."/>
            <person name="Schleicher M."/>
            <person name="Noegel A.A."/>
            <person name="Eichinger L."/>
            <person name="Gallinger C."/>
            <person name="Pawlowski J."/>
            <person name="Sierra R."/>
            <person name="Euteneuer U."/>
            <person name="Pillet L."/>
            <person name="Moustafa A."/>
            <person name="Platzer M."/>
            <person name="Groth M."/>
            <person name="Szafranski K."/>
            <person name="Schliwa M."/>
        </authorList>
    </citation>
    <scope>NUCLEOTIDE SEQUENCE [LARGE SCALE GENOMIC DNA]</scope>
</reference>
<dbReference type="PROSITE" id="PS50003">
    <property type="entry name" value="PH_DOMAIN"/>
    <property type="match status" value="1"/>
</dbReference>
<organism evidence="8 9">
    <name type="scientific">Reticulomyxa filosa</name>
    <dbReference type="NCBI Taxonomy" id="46433"/>
    <lineage>
        <taxon>Eukaryota</taxon>
        <taxon>Sar</taxon>
        <taxon>Rhizaria</taxon>
        <taxon>Retaria</taxon>
        <taxon>Foraminifera</taxon>
        <taxon>Monothalamids</taxon>
        <taxon>Reticulomyxidae</taxon>
        <taxon>Reticulomyxa</taxon>
    </lineage>
</organism>
<sequence length="209" mass="25558">MTQQSERRKWLELIKQSINCVIFVVGVSEYNQAFESLAKDKFFDEKTVILFFNKYDLFTEKLPKNPVNKYFNDWPEKKDPSNEGEVLNFFYEKYNEKLKQYKADLLAPLYRHTVLMIFLSQFPMIWLMEILEIWEFCKFYFISLKNHYVLEKMRNKYRYFFPLIGRCSFVRIFTLLVFKYFLIVRFLLKTYLQDILGNFDRTARTIQTA</sequence>
<evidence type="ECO:0000256" key="3">
    <source>
        <dbReference type="ARBA" id="ARBA00023134"/>
    </source>
</evidence>
<evidence type="ECO:0000313" key="8">
    <source>
        <dbReference type="EMBL" id="ETO24680.1"/>
    </source>
</evidence>
<evidence type="ECO:0000256" key="2">
    <source>
        <dbReference type="ARBA" id="ARBA00022741"/>
    </source>
</evidence>
<comment type="caution">
    <text evidence="8">The sequence shown here is derived from an EMBL/GenBank/DDBJ whole genome shotgun (WGS) entry which is preliminary data.</text>
</comment>
<dbReference type="AlphaFoldDB" id="X6NEC6"/>
<dbReference type="GO" id="GO:0007188">
    <property type="term" value="P:adenylate cyclase-modulating G protein-coupled receptor signaling pathway"/>
    <property type="evidence" value="ECO:0007669"/>
    <property type="project" value="TreeGrafter"/>
</dbReference>
<dbReference type="GO" id="GO:0003924">
    <property type="term" value="F:GTPase activity"/>
    <property type="evidence" value="ECO:0007669"/>
    <property type="project" value="InterPro"/>
</dbReference>
<keyword evidence="6" id="KW-0812">Transmembrane</keyword>
<feature type="transmembrane region" description="Helical" evidence="6">
    <location>
        <begin position="159"/>
        <end position="182"/>
    </location>
</feature>